<dbReference type="InterPro" id="IPR001841">
    <property type="entry name" value="Znf_RING"/>
</dbReference>
<dbReference type="PANTHER" id="PTHR14493:SF50">
    <property type="entry name" value="RING FINGER PROTEIN UNKEMPT"/>
    <property type="match status" value="1"/>
</dbReference>
<feature type="domain" description="C3H1-type" evidence="12">
    <location>
        <begin position="228"/>
        <end position="262"/>
    </location>
</feature>
<dbReference type="SMART" id="SM00356">
    <property type="entry name" value="ZnF_C3H1"/>
    <property type="match status" value="5"/>
</dbReference>
<feature type="zinc finger region" description="C3H1-type" evidence="8">
    <location>
        <begin position="228"/>
        <end position="262"/>
    </location>
</feature>
<sequence>MPSEQKIALQAQTENPKHYTYLKEFRTEQCPLFLQHKCTQHRPFTCFHWHFMNQRRRRPIRKRDGNFNYSPDVYCTKYDETTGLCPDGDDCPFLHRTAGDTERRYHLRYYKTCLCVHETDTRGNCMKNGPHCAFAHGEHDLRPPVYDVREKQALESGEEMPMGGLDGNNLEKERSLLNEDPKWQDTNYVLACYKTELCKRPPRLCRQGYACPQYHNSRDRRRSPKKFKYRSTPCPNVKHGDEWGDPNNCESGDNCPYCHTRTEQQFHPEIYKSTKCNDMQQTGYCPRGPFCAFAHVDQEMTLQRELSEMSCSNSLSSFLPSSLQTANNNNNQPSTKAVQMNGSGQNGNNQNNYSKSLQLNNNLTPMTTAQQLINSINFSMSLGNSISNSIPMGSYSESIINTFHMAPIGKPRSGSVASDGGSTYQKAPGSEREDAQASIRKQILAIDNDPALDPGERAKRKQNLCLVHNLNPASLSGTPPTTPGSTGSAMSALAMPFYPPSDTVESVIGNALDDLMTLEDISNLAAIDKEIDNDSNSVSSSHSAGFSSNNYTGLLVSSAPVNIPATSSCSTITNNLSHSPPHSPLVGGLTSSLRVHHNSHHGIDQSTFLCHPNSTHSKYQSLPGGIMDFNSHSMSPTALGRHSPLVTSTVFAGSSASEVQKLREELISNRAKLASWEESMHQARTACEAWKREAEDAMRRAKLTEHEKQQGMHEREEALSKISQLQLELEKLTSGQYLRVLAIGSGLEEVPLPKLKHIQQQMRLDLERVEKAIFKSQAVKCLVCQEKNRTVAILPCNHYVLCETCAPQQQECPYCHQTITQKSSVGRPGL</sequence>
<dbReference type="PANTHER" id="PTHR14493">
    <property type="entry name" value="UNKEMPT FAMILY MEMBER"/>
    <property type="match status" value="1"/>
</dbReference>
<keyword evidence="3" id="KW-0963">Cytoplasm</keyword>
<keyword evidence="5" id="KW-0677">Repeat</keyword>
<evidence type="ECO:0000256" key="10">
    <source>
        <dbReference type="SAM" id="MobiDB-lite"/>
    </source>
</evidence>
<dbReference type="Pfam" id="PF23035">
    <property type="entry name" value="zf-CCCH_UNK-like_4th"/>
    <property type="match status" value="1"/>
</dbReference>
<proteinExistence type="inferred from homology"/>
<evidence type="ECO:0000256" key="3">
    <source>
        <dbReference type="ARBA" id="ARBA00022490"/>
    </source>
</evidence>
<reference evidence="14" key="1">
    <citation type="submission" date="2025-08" db="UniProtKB">
        <authorList>
            <consortium name="RefSeq"/>
        </authorList>
    </citation>
    <scope>IDENTIFICATION</scope>
</reference>
<feature type="domain" description="RING-type" evidence="11">
    <location>
        <begin position="781"/>
        <end position="816"/>
    </location>
</feature>
<keyword evidence="13" id="KW-1185">Reference proteome</keyword>
<evidence type="ECO:0000313" key="13">
    <source>
        <dbReference type="Proteomes" id="UP000695022"/>
    </source>
</evidence>
<dbReference type="Pfam" id="PF00642">
    <property type="entry name" value="zf-CCCH"/>
    <property type="match status" value="1"/>
</dbReference>
<dbReference type="InterPro" id="IPR013083">
    <property type="entry name" value="Znf_RING/FYVE/PHD"/>
</dbReference>
<evidence type="ECO:0000259" key="12">
    <source>
        <dbReference type="PROSITE" id="PS50103"/>
    </source>
</evidence>
<dbReference type="SMART" id="SM00184">
    <property type="entry name" value="RING"/>
    <property type="match status" value="1"/>
</dbReference>
<feature type="domain" description="C3H1-type" evidence="12">
    <location>
        <begin position="114"/>
        <end position="139"/>
    </location>
</feature>
<keyword evidence="9" id="KW-0175">Coiled coil</keyword>
<protein>
    <submittedName>
        <fullName evidence="14">RING finger protein unkempt homolog isoform X1</fullName>
    </submittedName>
</protein>
<evidence type="ECO:0000256" key="2">
    <source>
        <dbReference type="ARBA" id="ARBA00008808"/>
    </source>
</evidence>
<keyword evidence="6 8" id="KW-0863">Zinc-finger</keyword>
<feature type="compositionally biased region" description="Polar residues" evidence="10">
    <location>
        <begin position="324"/>
        <end position="338"/>
    </location>
</feature>
<evidence type="ECO:0000256" key="5">
    <source>
        <dbReference type="ARBA" id="ARBA00022737"/>
    </source>
</evidence>
<dbReference type="CDD" id="cd16614">
    <property type="entry name" value="RING-HC_UNK-like"/>
    <property type="match status" value="1"/>
</dbReference>
<feature type="coiled-coil region" evidence="9">
    <location>
        <begin position="659"/>
        <end position="735"/>
    </location>
</feature>
<evidence type="ECO:0000256" key="6">
    <source>
        <dbReference type="ARBA" id="ARBA00022771"/>
    </source>
</evidence>
<accession>A0ABM1DTB4</accession>
<dbReference type="Pfam" id="PF18384">
    <property type="entry name" value="zf_CCCH_5"/>
    <property type="match status" value="1"/>
</dbReference>
<gene>
    <name evidence="14" type="primary">LOC106805925</name>
</gene>
<dbReference type="SUPFAM" id="SSF90229">
    <property type="entry name" value="CCCH zinc finger"/>
    <property type="match status" value="1"/>
</dbReference>
<feature type="region of interest" description="Disordered" evidence="10">
    <location>
        <begin position="411"/>
        <end position="437"/>
    </location>
</feature>
<dbReference type="PROSITE" id="PS50089">
    <property type="entry name" value="ZF_RING_2"/>
    <property type="match status" value="1"/>
</dbReference>
<dbReference type="Proteomes" id="UP000695022">
    <property type="component" value="Unplaced"/>
</dbReference>
<dbReference type="Gene3D" id="4.10.1000.10">
    <property type="entry name" value="Zinc finger, CCCH-type"/>
    <property type="match status" value="2"/>
</dbReference>
<name>A0ABM1DTB4_PRICU</name>
<feature type="domain" description="C3H1-type" evidence="12">
    <location>
        <begin position="69"/>
        <end position="98"/>
    </location>
</feature>
<feature type="domain" description="C3H1-type" evidence="12">
    <location>
        <begin position="270"/>
        <end position="298"/>
    </location>
</feature>
<feature type="compositionally biased region" description="Low complexity" evidence="10">
    <location>
        <begin position="339"/>
        <end position="352"/>
    </location>
</feature>
<comment type="subcellular location">
    <subcellularLocation>
        <location evidence="1">Cytoplasm</location>
    </subcellularLocation>
</comment>
<dbReference type="SUPFAM" id="SSF57850">
    <property type="entry name" value="RING/U-box"/>
    <property type="match status" value="1"/>
</dbReference>
<evidence type="ECO:0000313" key="14">
    <source>
        <dbReference type="RefSeq" id="XP_014663185.1"/>
    </source>
</evidence>
<dbReference type="RefSeq" id="XP_014663185.1">
    <property type="nucleotide sequence ID" value="XM_014807699.1"/>
</dbReference>
<dbReference type="InterPro" id="IPR036855">
    <property type="entry name" value="Znf_CCCH_sf"/>
</dbReference>
<dbReference type="InterPro" id="IPR045234">
    <property type="entry name" value="Unkempt-like"/>
</dbReference>
<dbReference type="InterPro" id="IPR057296">
    <property type="entry name" value="UNK_Znf_5"/>
</dbReference>
<dbReference type="Pfam" id="PF13920">
    <property type="entry name" value="zf-C3HC4_3"/>
    <property type="match status" value="1"/>
</dbReference>
<dbReference type="Pfam" id="PF23261">
    <property type="entry name" value="zf-CCCH_11"/>
    <property type="match status" value="1"/>
</dbReference>
<evidence type="ECO:0000256" key="1">
    <source>
        <dbReference type="ARBA" id="ARBA00004496"/>
    </source>
</evidence>
<dbReference type="InterPro" id="IPR057295">
    <property type="entry name" value="UNK_Znf_4"/>
</dbReference>
<dbReference type="GeneID" id="106805925"/>
<dbReference type="InterPro" id="IPR000571">
    <property type="entry name" value="Znf_CCCH"/>
</dbReference>
<feature type="zinc finger region" description="C3H1-type" evidence="8">
    <location>
        <begin position="114"/>
        <end position="139"/>
    </location>
</feature>
<evidence type="ECO:0000256" key="7">
    <source>
        <dbReference type="ARBA" id="ARBA00022833"/>
    </source>
</evidence>
<evidence type="ECO:0000259" key="11">
    <source>
        <dbReference type="PROSITE" id="PS50089"/>
    </source>
</evidence>
<dbReference type="InterPro" id="IPR040594">
    <property type="entry name" value="UNK_Znf_1"/>
</dbReference>
<evidence type="ECO:0000256" key="9">
    <source>
        <dbReference type="SAM" id="Coils"/>
    </source>
</evidence>
<keyword evidence="4 8" id="KW-0479">Metal-binding</keyword>
<dbReference type="Gene3D" id="3.30.40.10">
    <property type="entry name" value="Zinc/RING finger domain, C3HC4 (zinc finger)"/>
    <property type="match status" value="1"/>
</dbReference>
<dbReference type="PROSITE" id="PS50103">
    <property type="entry name" value="ZF_C3H1"/>
    <property type="match status" value="4"/>
</dbReference>
<comment type="similarity">
    <text evidence="2">Belongs to the unkempt family.</text>
</comment>
<evidence type="ECO:0000256" key="4">
    <source>
        <dbReference type="ARBA" id="ARBA00022723"/>
    </source>
</evidence>
<dbReference type="Pfam" id="PF25427">
    <property type="entry name" value="zf-CCCH_UNK"/>
    <property type="match status" value="1"/>
</dbReference>
<feature type="zinc finger region" description="C3H1-type" evidence="8">
    <location>
        <begin position="69"/>
        <end position="98"/>
    </location>
</feature>
<feature type="region of interest" description="Disordered" evidence="10">
    <location>
        <begin position="322"/>
        <end position="355"/>
    </location>
</feature>
<feature type="zinc finger region" description="C3H1-type" evidence="8">
    <location>
        <begin position="270"/>
        <end position="298"/>
    </location>
</feature>
<keyword evidence="7 8" id="KW-0862">Zinc</keyword>
<evidence type="ECO:0000256" key="8">
    <source>
        <dbReference type="PROSITE-ProRule" id="PRU00723"/>
    </source>
</evidence>
<organism evidence="13 14">
    <name type="scientific">Priapulus caudatus</name>
    <name type="common">Priapulid worm</name>
    <dbReference type="NCBI Taxonomy" id="37621"/>
    <lineage>
        <taxon>Eukaryota</taxon>
        <taxon>Metazoa</taxon>
        <taxon>Ecdysozoa</taxon>
        <taxon>Scalidophora</taxon>
        <taxon>Priapulida</taxon>
        <taxon>Priapulimorpha</taxon>
        <taxon>Priapulimorphida</taxon>
        <taxon>Priapulidae</taxon>
        <taxon>Priapulus</taxon>
    </lineage>
</organism>